<accession>A0A660KSP0</accession>
<protein>
    <submittedName>
        <fullName evidence="2">Uncharacterized protein</fullName>
    </submittedName>
</protein>
<feature type="compositionally biased region" description="Basic and acidic residues" evidence="1">
    <location>
        <begin position="132"/>
        <end position="146"/>
    </location>
</feature>
<sequence>MGVRPSCGRIVPSTFVRCGSWTIEGQTPLADKWRLHLTNEAWQPLICKGWTALSTLKYEDGGHPSSVRSGGHLSFKRDVFVLPKCIRNQLAGATNERCTDSSDRSHQVKEPQSDQAKTMGSGIRNQSADATTESHSDVEKGKRQSDQDDEVEDAPGRSAILDEAFGFGGDQEDDEIDKFLRSEHLNEALEDEFGQEVATLSGKVSRSVMKLNFIFFNFERGLNEEEFVAVDVGLCDAAIFIIIVCCSGFELAFVRTNSSSRCGTIGMEVNIGQDSITNFERQGKQGSK</sequence>
<dbReference type="EMBL" id="CM017324">
    <property type="protein sequence ID" value="KAE8038730.1"/>
    <property type="molecule type" value="Genomic_DNA"/>
</dbReference>
<dbReference type="Proteomes" id="UP000327013">
    <property type="component" value="Chromosome 4"/>
</dbReference>
<dbReference type="OrthoDB" id="10647738at2759"/>
<keyword evidence="3" id="KW-1185">Reference proteome</keyword>
<proteinExistence type="predicted"/>
<gene>
    <name evidence="2" type="ORF">FH972_011208</name>
</gene>
<name>A0A660KSP0_9ROSI</name>
<feature type="compositionally biased region" description="Basic and acidic residues" evidence="1">
    <location>
        <begin position="97"/>
        <end position="112"/>
    </location>
</feature>
<evidence type="ECO:0000313" key="2">
    <source>
        <dbReference type="EMBL" id="KAE8038730.1"/>
    </source>
</evidence>
<feature type="compositionally biased region" description="Polar residues" evidence="1">
    <location>
        <begin position="113"/>
        <end position="131"/>
    </location>
</feature>
<dbReference type="AlphaFoldDB" id="A0A660KSP0"/>
<feature type="region of interest" description="Disordered" evidence="1">
    <location>
        <begin position="93"/>
        <end position="153"/>
    </location>
</feature>
<evidence type="ECO:0000313" key="3">
    <source>
        <dbReference type="Proteomes" id="UP000327013"/>
    </source>
</evidence>
<organism evidence="2 3">
    <name type="scientific">Carpinus fangiana</name>
    <dbReference type="NCBI Taxonomy" id="176857"/>
    <lineage>
        <taxon>Eukaryota</taxon>
        <taxon>Viridiplantae</taxon>
        <taxon>Streptophyta</taxon>
        <taxon>Embryophyta</taxon>
        <taxon>Tracheophyta</taxon>
        <taxon>Spermatophyta</taxon>
        <taxon>Magnoliopsida</taxon>
        <taxon>eudicotyledons</taxon>
        <taxon>Gunneridae</taxon>
        <taxon>Pentapetalae</taxon>
        <taxon>rosids</taxon>
        <taxon>fabids</taxon>
        <taxon>Fagales</taxon>
        <taxon>Betulaceae</taxon>
        <taxon>Carpinus</taxon>
    </lineage>
</organism>
<evidence type="ECO:0000256" key="1">
    <source>
        <dbReference type="SAM" id="MobiDB-lite"/>
    </source>
</evidence>
<reference evidence="2 3" key="1">
    <citation type="submission" date="2019-06" db="EMBL/GenBank/DDBJ databases">
        <title>A chromosomal-level reference genome of Carpinus fangiana (Coryloideae, Betulaceae).</title>
        <authorList>
            <person name="Yang X."/>
            <person name="Wang Z."/>
            <person name="Zhang L."/>
            <person name="Hao G."/>
            <person name="Liu J."/>
            <person name="Yang Y."/>
        </authorList>
    </citation>
    <scope>NUCLEOTIDE SEQUENCE [LARGE SCALE GENOMIC DNA]</scope>
    <source>
        <strain evidence="2">Cfa_2016G</strain>
        <tissue evidence="2">Leaf</tissue>
    </source>
</reference>